<feature type="domain" description="DZANK-type" evidence="2">
    <location>
        <begin position="3"/>
        <end position="51"/>
    </location>
</feature>
<evidence type="ECO:0000313" key="4">
    <source>
        <dbReference type="Proteomes" id="UP000596742"/>
    </source>
</evidence>
<sequence>MKCVNCKAELATTDNFCGQCRHKVEKNQHDLKKCPSCNSVQKASVKYCSNCSNEMDKGIICEVNPEKSLSENSLPLKSATIENSPENSTEIDTADELDGGDRSDHQQSTVLNSTVEQGD</sequence>
<feature type="region of interest" description="Disordered" evidence="1">
    <location>
        <begin position="69"/>
        <end position="119"/>
    </location>
</feature>
<comment type="caution">
    <text evidence="3">The sequence shown here is derived from an EMBL/GenBank/DDBJ whole genome shotgun (WGS) entry which is preliminary data.</text>
</comment>
<accession>A0A8B6CH42</accession>
<dbReference type="AlphaFoldDB" id="A0A8B6CH42"/>
<organism evidence="3 4">
    <name type="scientific">Mytilus galloprovincialis</name>
    <name type="common">Mediterranean mussel</name>
    <dbReference type="NCBI Taxonomy" id="29158"/>
    <lineage>
        <taxon>Eukaryota</taxon>
        <taxon>Metazoa</taxon>
        <taxon>Spiralia</taxon>
        <taxon>Lophotrochozoa</taxon>
        <taxon>Mollusca</taxon>
        <taxon>Bivalvia</taxon>
        <taxon>Autobranchia</taxon>
        <taxon>Pteriomorphia</taxon>
        <taxon>Mytilida</taxon>
        <taxon>Mytiloidea</taxon>
        <taxon>Mytilidae</taxon>
        <taxon>Mytilinae</taxon>
        <taxon>Mytilus</taxon>
    </lineage>
</organism>
<feature type="non-terminal residue" evidence="3">
    <location>
        <position position="1"/>
    </location>
</feature>
<protein>
    <recommendedName>
        <fullName evidence="2">DZANK-type domain-containing protein</fullName>
    </recommendedName>
</protein>
<evidence type="ECO:0000259" key="2">
    <source>
        <dbReference type="Pfam" id="PF12773"/>
    </source>
</evidence>
<feature type="compositionally biased region" description="Polar residues" evidence="1">
    <location>
        <begin position="70"/>
        <end position="91"/>
    </location>
</feature>
<dbReference type="Pfam" id="PF12773">
    <property type="entry name" value="DZR"/>
    <property type="match status" value="1"/>
</dbReference>
<evidence type="ECO:0000256" key="1">
    <source>
        <dbReference type="SAM" id="MobiDB-lite"/>
    </source>
</evidence>
<dbReference type="EMBL" id="UYJE01001731">
    <property type="protein sequence ID" value="VDI04639.1"/>
    <property type="molecule type" value="Genomic_DNA"/>
</dbReference>
<gene>
    <name evidence="3" type="ORF">MGAL_10B003848</name>
</gene>
<dbReference type="Proteomes" id="UP000596742">
    <property type="component" value="Unassembled WGS sequence"/>
</dbReference>
<proteinExistence type="predicted"/>
<reference evidence="3" key="1">
    <citation type="submission" date="2018-11" db="EMBL/GenBank/DDBJ databases">
        <authorList>
            <person name="Alioto T."/>
            <person name="Alioto T."/>
        </authorList>
    </citation>
    <scope>NUCLEOTIDE SEQUENCE</scope>
</reference>
<dbReference type="InterPro" id="IPR025874">
    <property type="entry name" value="DZR"/>
</dbReference>
<feature type="compositionally biased region" description="Polar residues" evidence="1">
    <location>
        <begin position="106"/>
        <end position="119"/>
    </location>
</feature>
<name>A0A8B6CH42_MYTGA</name>
<evidence type="ECO:0000313" key="3">
    <source>
        <dbReference type="EMBL" id="VDI04639.1"/>
    </source>
</evidence>
<keyword evidence="4" id="KW-1185">Reference proteome</keyword>